<feature type="compositionally biased region" description="Low complexity" evidence="1">
    <location>
        <begin position="78"/>
        <end position="91"/>
    </location>
</feature>
<dbReference type="AlphaFoldDB" id="A0A059B9K6"/>
<name>A0A059B9K6_EUCGR</name>
<keyword evidence="2" id="KW-1133">Transmembrane helix</keyword>
<keyword evidence="2" id="KW-0472">Membrane</keyword>
<gene>
    <name evidence="3" type="ORF">EUGRSUZ_G00309</name>
</gene>
<proteinExistence type="predicted"/>
<protein>
    <submittedName>
        <fullName evidence="3">Uncharacterized protein</fullName>
    </submittedName>
</protein>
<evidence type="ECO:0000256" key="2">
    <source>
        <dbReference type="SAM" id="Phobius"/>
    </source>
</evidence>
<dbReference type="Gramene" id="KCW62724">
    <property type="protein sequence ID" value="KCW62724"/>
    <property type="gene ID" value="EUGRSUZ_G00309"/>
</dbReference>
<sequence length="181" mass="20087">MGKTKARVLPWYNSHSEQGTADQISPIVDVIKRHGVNGKQRLDTIVLQLQPQAVRDPEIQHSVGVSPHEPPHYRRHSTPPSSFSSSSPSSSRGQPAWSWSRSCLPRRPLAALAPSSSSPSSHPLMLRELQLLGFGAFAATLLFLLVLLVRRRRRREATIGLELDLRLHLLLFALAFGVLRG</sequence>
<dbReference type="InParanoid" id="A0A059B9K6"/>
<keyword evidence="2" id="KW-0812">Transmembrane</keyword>
<reference evidence="3" key="1">
    <citation type="submission" date="2013-07" db="EMBL/GenBank/DDBJ databases">
        <title>The genome of Eucalyptus grandis.</title>
        <authorList>
            <person name="Schmutz J."/>
            <person name="Hayes R."/>
            <person name="Myburg A."/>
            <person name="Tuskan G."/>
            <person name="Grattapaglia D."/>
            <person name="Rokhsar D.S."/>
        </authorList>
    </citation>
    <scope>NUCLEOTIDE SEQUENCE</scope>
    <source>
        <tissue evidence="3">Leaf extractions</tissue>
    </source>
</reference>
<organism evidence="3">
    <name type="scientific">Eucalyptus grandis</name>
    <name type="common">Flooded gum</name>
    <dbReference type="NCBI Taxonomy" id="71139"/>
    <lineage>
        <taxon>Eukaryota</taxon>
        <taxon>Viridiplantae</taxon>
        <taxon>Streptophyta</taxon>
        <taxon>Embryophyta</taxon>
        <taxon>Tracheophyta</taxon>
        <taxon>Spermatophyta</taxon>
        <taxon>Magnoliopsida</taxon>
        <taxon>eudicotyledons</taxon>
        <taxon>Gunneridae</taxon>
        <taxon>Pentapetalae</taxon>
        <taxon>rosids</taxon>
        <taxon>malvids</taxon>
        <taxon>Myrtales</taxon>
        <taxon>Myrtaceae</taxon>
        <taxon>Myrtoideae</taxon>
        <taxon>Eucalypteae</taxon>
        <taxon>Eucalyptus</taxon>
    </lineage>
</organism>
<feature type="region of interest" description="Disordered" evidence="1">
    <location>
        <begin position="57"/>
        <end position="94"/>
    </location>
</feature>
<feature type="transmembrane region" description="Helical" evidence="2">
    <location>
        <begin position="129"/>
        <end position="149"/>
    </location>
</feature>
<evidence type="ECO:0000256" key="1">
    <source>
        <dbReference type="SAM" id="MobiDB-lite"/>
    </source>
</evidence>
<accession>A0A059B9K6</accession>
<dbReference type="EMBL" id="KK198759">
    <property type="protein sequence ID" value="KCW62724.1"/>
    <property type="molecule type" value="Genomic_DNA"/>
</dbReference>
<evidence type="ECO:0000313" key="3">
    <source>
        <dbReference type="EMBL" id="KCW62724.1"/>
    </source>
</evidence>